<dbReference type="EMBL" id="JABBWM010000026">
    <property type="protein sequence ID" value="KAG2108745.1"/>
    <property type="molecule type" value="Genomic_DNA"/>
</dbReference>
<proteinExistence type="predicted"/>
<organism evidence="1 2">
    <name type="scientific">Suillus discolor</name>
    <dbReference type="NCBI Taxonomy" id="1912936"/>
    <lineage>
        <taxon>Eukaryota</taxon>
        <taxon>Fungi</taxon>
        <taxon>Dikarya</taxon>
        <taxon>Basidiomycota</taxon>
        <taxon>Agaricomycotina</taxon>
        <taxon>Agaricomycetes</taxon>
        <taxon>Agaricomycetidae</taxon>
        <taxon>Boletales</taxon>
        <taxon>Suillineae</taxon>
        <taxon>Suillaceae</taxon>
        <taxon>Suillus</taxon>
    </lineage>
</organism>
<evidence type="ECO:0008006" key="3">
    <source>
        <dbReference type="Google" id="ProtNLM"/>
    </source>
</evidence>
<dbReference type="GeneID" id="64692706"/>
<feature type="non-terminal residue" evidence="1">
    <location>
        <position position="1"/>
    </location>
</feature>
<protein>
    <recommendedName>
        <fullName evidence="3">Non-specific serine/threonine protein kinase</fullName>
    </recommendedName>
</protein>
<dbReference type="RefSeq" id="XP_041293115.1">
    <property type="nucleotide sequence ID" value="XM_041430447.1"/>
</dbReference>
<evidence type="ECO:0000313" key="1">
    <source>
        <dbReference type="EMBL" id="KAG2108745.1"/>
    </source>
</evidence>
<reference evidence="1" key="1">
    <citation type="journal article" date="2020" name="New Phytol.">
        <title>Comparative genomics reveals dynamic genome evolution in host specialist ectomycorrhizal fungi.</title>
        <authorList>
            <person name="Lofgren L.A."/>
            <person name="Nguyen N.H."/>
            <person name="Vilgalys R."/>
            <person name="Ruytinx J."/>
            <person name="Liao H.L."/>
            <person name="Branco S."/>
            <person name="Kuo A."/>
            <person name="LaButti K."/>
            <person name="Lipzen A."/>
            <person name="Andreopoulos W."/>
            <person name="Pangilinan J."/>
            <person name="Riley R."/>
            <person name="Hundley H."/>
            <person name="Na H."/>
            <person name="Barry K."/>
            <person name="Grigoriev I.V."/>
            <person name="Stajich J.E."/>
            <person name="Kennedy P.G."/>
        </authorList>
    </citation>
    <scope>NUCLEOTIDE SEQUENCE</scope>
    <source>
        <strain evidence="1">FC423</strain>
    </source>
</reference>
<accession>A0A9P7F8B7</accession>
<comment type="caution">
    <text evidence="1">The sequence shown here is derived from an EMBL/GenBank/DDBJ whole genome shotgun (WGS) entry which is preliminary data.</text>
</comment>
<feature type="non-terminal residue" evidence="1">
    <location>
        <position position="61"/>
    </location>
</feature>
<evidence type="ECO:0000313" key="2">
    <source>
        <dbReference type="Proteomes" id="UP000823399"/>
    </source>
</evidence>
<dbReference type="SUPFAM" id="SSF56112">
    <property type="entry name" value="Protein kinase-like (PK-like)"/>
    <property type="match status" value="1"/>
</dbReference>
<keyword evidence="2" id="KW-1185">Reference proteome</keyword>
<dbReference type="OrthoDB" id="3203292at2759"/>
<dbReference type="Proteomes" id="UP000823399">
    <property type="component" value="Unassembled WGS sequence"/>
</dbReference>
<sequence>GDMVAVKLEPVVDRTSSIQNEYHTLKHLKGGVGIPYAIWFGRESTYHALVLDLLRPSLHAL</sequence>
<dbReference type="Gene3D" id="3.30.200.20">
    <property type="entry name" value="Phosphorylase Kinase, domain 1"/>
    <property type="match status" value="1"/>
</dbReference>
<dbReference type="AlphaFoldDB" id="A0A9P7F8B7"/>
<name>A0A9P7F8B7_9AGAM</name>
<dbReference type="InterPro" id="IPR011009">
    <property type="entry name" value="Kinase-like_dom_sf"/>
</dbReference>
<gene>
    <name evidence="1" type="ORF">F5147DRAFT_553467</name>
</gene>